<feature type="compositionally biased region" description="Basic and acidic residues" evidence="6">
    <location>
        <begin position="87"/>
        <end position="99"/>
    </location>
</feature>
<evidence type="ECO:0000313" key="7">
    <source>
        <dbReference type="EMBL" id="KAK5091822.1"/>
    </source>
</evidence>
<proteinExistence type="inferred from homology"/>
<comment type="caution">
    <text evidence="7">The sequence shown here is derived from an EMBL/GenBank/DDBJ whole genome shotgun (WGS) entry which is preliminary data.</text>
</comment>
<feature type="region of interest" description="Disordered" evidence="6">
    <location>
        <begin position="87"/>
        <end position="127"/>
    </location>
</feature>
<gene>
    <name evidence="7" type="ORF">LTR24_005821</name>
</gene>
<evidence type="ECO:0000256" key="5">
    <source>
        <dbReference type="RuleBase" id="RU364033"/>
    </source>
</evidence>
<dbReference type="InterPro" id="IPR007808">
    <property type="entry name" value="Elf1"/>
</dbReference>
<accession>A0ABR0K814</accession>
<name>A0ABR0K814_9EURO</name>
<reference evidence="7 8" key="1">
    <citation type="submission" date="2023-08" db="EMBL/GenBank/DDBJ databases">
        <title>Black Yeasts Isolated from many extreme environments.</title>
        <authorList>
            <person name="Coleine C."/>
            <person name="Stajich J.E."/>
            <person name="Selbmann L."/>
        </authorList>
    </citation>
    <scope>NUCLEOTIDE SEQUENCE [LARGE SCALE GENOMIC DNA]</scope>
    <source>
        <strain evidence="7 8">CCFEE 5885</strain>
    </source>
</reference>
<organism evidence="7 8">
    <name type="scientific">Lithohypha guttulata</name>
    <dbReference type="NCBI Taxonomy" id="1690604"/>
    <lineage>
        <taxon>Eukaryota</taxon>
        <taxon>Fungi</taxon>
        <taxon>Dikarya</taxon>
        <taxon>Ascomycota</taxon>
        <taxon>Pezizomycotina</taxon>
        <taxon>Eurotiomycetes</taxon>
        <taxon>Chaetothyriomycetidae</taxon>
        <taxon>Chaetothyriales</taxon>
        <taxon>Trichomeriaceae</taxon>
        <taxon>Lithohypha</taxon>
    </lineage>
</organism>
<dbReference type="Proteomes" id="UP001345013">
    <property type="component" value="Unassembled WGS sequence"/>
</dbReference>
<dbReference type="InterPro" id="IPR038567">
    <property type="entry name" value="T_Elf1_sf"/>
</dbReference>
<dbReference type="Pfam" id="PF05129">
    <property type="entry name" value="Zn_ribbon_Elf1"/>
    <property type="match status" value="1"/>
</dbReference>
<dbReference type="EMBL" id="JAVRRG010000069">
    <property type="protein sequence ID" value="KAK5091822.1"/>
    <property type="molecule type" value="Genomic_DNA"/>
</dbReference>
<keyword evidence="5" id="KW-0804">Transcription</keyword>
<keyword evidence="3 5" id="KW-0862">Zinc</keyword>
<feature type="region of interest" description="Disordered" evidence="6">
    <location>
        <begin position="1"/>
        <end position="21"/>
    </location>
</feature>
<keyword evidence="4 5" id="KW-0539">Nucleus</keyword>
<evidence type="ECO:0000256" key="2">
    <source>
        <dbReference type="ARBA" id="ARBA00009730"/>
    </source>
</evidence>
<feature type="compositionally biased region" description="Acidic residues" evidence="6">
    <location>
        <begin position="115"/>
        <end position="127"/>
    </location>
</feature>
<sequence length="127" mass="14002">MGKRKKSSRKPTGPKKRGPLDTQFTCLFCNHEKAVQVKLDKKAGIGDLYCKVCGQKFQSNINYLSAAVDVYSDWIDACESVAQDAVAQEKEATTEDKDFSSYATERPKATAAGANDEEDGGYDEDDY</sequence>
<comment type="function">
    <text evidence="5">Transcription elongation factor implicated in the maintenance of proper chromatin structure in actively transcribed regions.</text>
</comment>
<dbReference type="Gene3D" id="2.20.25.190">
    <property type="match status" value="1"/>
</dbReference>
<feature type="compositionally biased region" description="Basic residues" evidence="6">
    <location>
        <begin position="1"/>
        <end position="17"/>
    </location>
</feature>
<comment type="similarity">
    <text evidence="2 5">Belongs to the ELOF1 family.</text>
</comment>
<keyword evidence="5" id="KW-0805">Transcription regulation</keyword>
<evidence type="ECO:0000256" key="3">
    <source>
        <dbReference type="ARBA" id="ARBA00022833"/>
    </source>
</evidence>
<keyword evidence="5" id="KW-0863">Zinc-finger</keyword>
<keyword evidence="5" id="KW-0479">Metal-binding</keyword>
<dbReference type="PANTHER" id="PTHR20934">
    <property type="entry name" value="TRANSCRIPTION ELONGATION FACTOR 1 HOMOLOG"/>
    <property type="match status" value="1"/>
</dbReference>
<protein>
    <recommendedName>
        <fullName evidence="5">Transcription elongation factor 1 homolog</fullName>
    </recommendedName>
</protein>
<dbReference type="SUPFAM" id="SSF57783">
    <property type="entry name" value="Zinc beta-ribbon"/>
    <property type="match status" value="1"/>
</dbReference>
<evidence type="ECO:0000313" key="8">
    <source>
        <dbReference type="Proteomes" id="UP001345013"/>
    </source>
</evidence>
<evidence type="ECO:0000256" key="1">
    <source>
        <dbReference type="ARBA" id="ARBA00004123"/>
    </source>
</evidence>
<keyword evidence="8" id="KW-1185">Reference proteome</keyword>
<comment type="subcellular location">
    <subcellularLocation>
        <location evidence="1 5">Nucleus</location>
    </subcellularLocation>
</comment>
<evidence type="ECO:0000256" key="6">
    <source>
        <dbReference type="SAM" id="MobiDB-lite"/>
    </source>
</evidence>
<evidence type="ECO:0000256" key="4">
    <source>
        <dbReference type="ARBA" id="ARBA00023242"/>
    </source>
</evidence>
<dbReference type="PANTHER" id="PTHR20934:SF0">
    <property type="entry name" value="TRANSCRIPTION ELONGATION FACTOR 1 HOMOLOG"/>
    <property type="match status" value="1"/>
</dbReference>